<dbReference type="KEGG" id="mseb:RE474_13320"/>
<dbReference type="Proteomes" id="UP001182908">
    <property type="component" value="Chromosome"/>
</dbReference>
<keyword evidence="2" id="KW-1133">Transmembrane helix</keyword>
<dbReference type="AlphaFoldDB" id="A0AA51UK60"/>
<feature type="transmembrane region" description="Helical" evidence="2">
    <location>
        <begin position="38"/>
        <end position="58"/>
    </location>
</feature>
<dbReference type="RefSeq" id="WP_309310850.1">
    <property type="nucleotide sequence ID" value="NZ_CP133592.1"/>
</dbReference>
<keyword evidence="2" id="KW-0812">Transmembrane</keyword>
<dbReference type="GeneID" id="84233715"/>
<keyword evidence="2" id="KW-0472">Membrane</keyword>
<evidence type="ECO:0000256" key="2">
    <source>
        <dbReference type="SAM" id="Phobius"/>
    </source>
</evidence>
<accession>A0AA51UK60</accession>
<reference evidence="3 4" key="1">
    <citation type="submission" date="2023-08" db="EMBL/GenBank/DDBJ databases">
        <title>Methanolobus mangrovi sp. nov. and Methanolobus sediminis sp. nov, two novel methylotrophic methanogens isolated from mangrove sediments in China.</title>
        <authorList>
            <person name="Zhou J."/>
        </authorList>
    </citation>
    <scope>NUCLEOTIDE SEQUENCE [LARGE SCALE GENOMIC DNA]</scope>
    <source>
        <strain evidence="3 4">FTZ6</strain>
    </source>
</reference>
<feature type="transmembrane region" description="Helical" evidence="2">
    <location>
        <begin position="181"/>
        <end position="202"/>
    </location>
</feature>
<feature type="region of interest" description="Disordered" evidence="1">
    <location>
        <begin position="1"/>
        <end position="24"/>
    </location>
</feature>
<sequence>MTSEAIKPWGMEPENVNGDSADATPASSNCKRRVAMRIFWAAVLASICFIYLAVSGWLDLGIPYYVVVFSIIGGLMYLFASTAGEWETAKEKLKDDPNKLNKFNNQNFYEKLNDFGIQRKALRVLAAPLLAIGIYLLFDLIFVGFSTTTEPANITENSSILEIVTEIQNAGDSEKIIMMKAGISFLVGAFVKQFLTLIRALADEIGGGKKQK</sequence>
<evidence type="ECO:0000313" key="3">
    <source>
        <dbReference type="EMBL" id="WMW25042.1"/>
    </source>
</evidence>
<proteinExistence type="predicted"/>
<evidence type="ECO:0000256" key="1">
    <source>
        <dbReference type="SAM" id="MobiDB-lite"/>
    </source>
</evidence>
<gene>
    <name evidence="3" type="ORF">RE474_13320</name>
</gene>
<keyword evidence="4" id="KW-1185">Reference proteome</keyword>
<name>A0AA51UK60_9EURY</name>
<feature type="transmembrane region" description="Helical" evidence="2">
    <location>
        <begin position="121"/>
        <end position="145"/>
    </location>
</feature>
<organism evidence="3 4">
    <name type="scientific">Methanolobus sediminis</name>
    <dbReference type="NCBI Taxonomy" id="3072978"/>
    <lineage>
        <taxon>Archaea</taxon>
        <taxon>Methanobacteriati</taxon>
        <taxon>Methanobacteriota</taxon>
        <taxon>Stenosarchaea group</taxon>
        <taxon>Methanomicrobia</taxon>
        <taxon>Methanosarcinales</taxon>
        <taxon>Methanosarcinaceae</taxon>
        <taxon>Methanolobus</taxon>
    </lineage>
</organism>
<feature type="transmembrane region" description="Helical" evidence="2">
    <location>
        <begin position="64"/>
        <end position="84"/>
    </location>
</feature>
<protein>
    <submittedName>
        <fullName evidence="3">Uncharacterized protein</fullName>
    </submittedName>
</protein>
<dbReference type="EMBL" id="CP133592">
    <property type="protein sequence ID" value="WMW25042.1"/>
    <property type="molecule type" value="Genomic_DNA"/>
</dbReference>
<evidence type="ECO:0000313" key="4">
    <source>
        <dbReference type="Proteomes" id="UP001182908"/>
    </source>
</evidence>